<name>A0A5Y1W966_SALER</name>
<gene>
    <name evidence="4" type="ORF">FNI14_00780</name>
</gene>
<evidence type="ECO:0000256" key="2">
    <source>
        <dbReference type="ARBA" id="ARBA00022581"/>
    </source>
</evidence>
<feature type="compositionally biased region" description="Polar residues" evidence="3">
    <location>
        <begin position="1"/>
        <end position="23"/>
    </location>
</feature>
<evidence type="ECO:0000313" key="4">
    <source>
        <dbReference type="EMBL" id="ECC1604535.1"/>
    </source>
</evidence>
<feature type="region of interest" description="Disordered" evidence="3">
    <location>
        <begin position="1"/>
        <end position="35"/>
    </location>
</feature>
<evidence type="ECO:0000256" key="3">
    <source>
        <dbReference type="SAM" id="MobiDB-lite"/>
    </source>
</evidence>
<sequence>MGNEVPTASTTQAGTVKLSSATDSDSETEAATPKAVKAAMDNANGRLAKNSNGGDIPDKKQFIENVGLTETVKQASGAVQKTGDTMTGKLNLPQMSGFGVNTDNALGGNSIVFGDNDTGIKQNGDGVLDVIANGQLVARIQPGTLFVINAVQAGDGKKLALSSNNNSALNAGFNLWGDGGNRPTVIELGDDQGWHLYSQRNPDGSIQFCTSGQIVPCNWGNFDARYQPKGSYTPTGQAYTKGESDARYLQNIQRGAPVSPGKIDEYGPAEAPAGCVLTNARHDPGTKYGVFTTYRPLQMWIGNGWRTING</sequence>
<reference evidence="4" key="1">
    <citation type="submission" date="2019-07" db="EMBL/GenBank/DDBJ databases">
        <authorList>
            <person name="Ashton P.M."/>
            <person name="Dallman T."/>
            <person name="Nair S."/>
            <person name="De Pinna E."/>
            <person name="Peters T."/>
            <person name="Grant K."/>
        </authorList>
    </citation>
    <scope>NUCLEOTIDE SEQUENCE</scope>
    <source>
        <strain evidence="4">646013</strain>
    </source>
</reference>
<dbReference type="Pfam" id="PF03406">
    <property type="entry name" value="Phage_fiber_2"/>
    <property type="match status" value="1"/>
</dbReference>
<dbReference type="PANTHER" id="PTHR35191:SF1">
    <property type="entry name" value="PROPHAGE SIDE TAIL FIBER PROTEIN HOMOLOG STFQ-RELATED"/>
    <property type="match status" value="1"/>
</dbReference>
<keyword evidence="2" id="KW-0945">Host-virus interaction</keyword>
<evidence type="ECO:0008006" key="5">
    <source>
        <dbReference type="Google" id="ProtNLM"/>
    </source>
</evidence>
<protein>
    <recommendedName>
        <fullName evidence="5">Phage tail protein</fullName>
    </recommendedName>
</protein>
<comment type="subcellular location">
    <subcellularLocation>
        <location evidence="1">Virion</location>
    </subcellularLocation>
</comment>
<evidence type="ECO:0000256" key="1">
    <source>
        <dbReference type="ARBA" id="ARBA00004328"/>
    </source>
</evidence>
<organism evidence="4">
    <name type="scientific">Salmonella enterica subsp. salamae</name>
    <dbReference type="NCBI Taxonomy" id="59202"/>
    <lineage>
        <taxon>Bacteria</taxon>
        <taxon>Pseudomonadati</taxon>
        <taxon>Pseudomonadota</taxon>
        <taxon>Gammaproteobacteria</taxon>
        <taxon>Enterobacterales</taxon>
        <taxon>Enterobacteriaceae</taxon>
        <taxon>Salmonella</taxon>
    </lineage>
</organism>
<dbReference type="InterPro" id="IPR005068">
    <property type="entry name" value="Phage_lambda_Stf-r2"/>
</dbReference>
<comment type="caution">
    <text evidence="4">The sequence shown here is derived from an EMBL/GenBank/DDBJ whole genome shotgun (WGS) entry which is preliminary data.</text>
</comment>
<accession>A0A5Y1W966</accession>
<dbReference type="GO" id="GO:0019062">
    <property type="term" value="P:virion attachment to host cell"/>
    <property type="evidence" value="ECO:0007669"/>
    <property type="project" value="InterPro"/>
</dbReference>
<dbReference type="PANTHER" id="PTHR35191">
    <property type="entry name" value="PROPHAGE SIDE TAIL FIBER PROTEIN HOMOLOG STFQ-RELATED"/>
    <property type="match status" value="1"/>
</dbReference>
<dbReference type="AlphaFoldDB" id="A0A5Y1W966"/>
<dbReference type="EMBL" id="AAIAJV010000001">
    <property type="protein sequence ID" value="ECC1604535.1"/>
    <property type="molecule type" value="Genomic_DNA"/>
</dbReference>
<dbReference type="InterPro" id="IPR051934">
    <property type="entry name" value="Phage_Tail_Fiber_Structural"/>
</dbReference>
<proteinExistence type="predicted"/>
<dbReference type="GO" id="GO:0046718">
    <property type="term" value="P:symbiont entry into host cell"/>
    <property type="evidence" value="ECO:0007669"/>
    <property type="project" value="InterPro"/>
</dbReference>